<dbReference type="AlphaFoldDB" id="A0A9P1GJJ1"/>
<keyword evidence="1" id="KW-0175">Coiled coil</keyword>
<evidence type="ECO:0000313" key="2">
    <source>
        <dbReference type="EMBL" id="CAI4016256.1"/>
    </source>
</evidence>
<accession>A0A9P1GJJ1</accession>
<dbReference type="PANTHER" id="PTHR12277">
    <property type="entry name" value="ALPHA/BETA HYDROLASE DOMAIN-CONTAINING PROTEIN"/>
    <property type="match status" value="1"/>
</dbReference>
<evidence type="ECO:0000313" key="5">
    <source>
        <dbReference type="Proteomes" id="UP001152797"/>
    </source>
</evidence>
<proteinExistence type="predicted"/>
<dbReference type="GO" id="GO:0004177">
    <property type="term" value="F:aminopeptidase activity"/>
    <property type="evidence" value="ECO:0007669"/>
    <property type="project" value="UniProtKB-KW"/>
</dbReference>
<keyword evidence="4" id="KW-0645">Protease</keyword>
<evidence type="ECO:0000313" key="4">
    <source>
        <dbReference type="EMBL" id="CAL4803568.1"/>
    </source>
</evidence>
<protein>
    <submittedName>
        <fullName evidence="4">Serine aminopeptidase S33 domain-containing protein</fullName>
    </submittedName>
</protein>
<dbReference type="EMBL" id="CAMXCT030006574">
    <property type="protein sequence ID" value="CAL4803568.1"/>
    <property type="molecule type" value="Genomic_DNA"/>
</dbReference>
<keyword evidence="4" id="KW-0031">Aminopeptidase</keyword>
<evidence type="ECO:0000313" key="3">
    <source>
        <dbReference type="EMBL" id="CAL1169631.1"/>
    </source>
</evidence>
<sequence length="956" mass="106667">MWVLLNSQSSSWNVVERLIFPAPKVSYTIHSFPRELILIPRQDGAKVPCLFLPFQHARFLFIYFHANAEDLGLSYGFCKMLRDLFQVHVLAVEYPGYGICPGSCDEAGIMANAHAAFHFATETLKWPKDGIKLFGRSLGTGPTVQLAAKAEVAGVILISPFTSIRELFRGQIGQMADFLENRFPNLELTPKIRSPTLIIHGLQDSLVSPEHGRRIYASIGCKRMIVTPHNMSHNTSLLKDAATFILPMTHFFSLPDYSFEELSLPSWVFPAGDADLQSKQRYDLEWFPPMCTHSCIQPRNKEEAMVEPISRLKACHGPPEDAEAEVRVFSLPAETGSSAASPTDTDHDWTDASGISAVPTDLRTAPAQAALDAPVQAHERFGVHGQCLFVVRPDHHVGFRCEPIRSGHGKKEDAPASTAVFAADPVVLLLSHIDVLLGLPISDGSFEPLEVESVRSNDAALVAAKANGFHDFDVEVAGNVSAEAAFRLRGKLRARELVELRKLLEGEPRFSVLLDRHCKAVHELILCKNPAPVLAVLAGLVWSSLSIAWELDTSHMPKARMKMQLEELRVKLAKVLQDLSRSRSSYLKDSLYSRESSPVVWGTRRKYGNYVESDLAVGGVATHRDAAVGDDADAADVGVQASPSLPLWALEKIRGFSGLSQPVDKNTVQELLALLPALPAPDGPKLLLDEIRLRNPELFERLYESMRRTKQRTEELVSHREKLRRFDELSMREIERLVHEEQPVMFYEPLNYLDDETKVHVSEVIEEKLKLLLKRLQMPAPLDLKHFLAMEVPEVPPVEEAKVPRTERSEEEEEEKAALAQRERELDIKEVRLRAQMEEMRAARQTLEGEMSQKLQEAEAQTSGLMPAMWTVTEMSAMITSRRPWEPREPWEAFAAPMSLRPAPCRRSSFFDAVEALRPEGIDDVQHTEYGEPFIGNTGSGEVPGVGACGCPSALQ</sequence>
<dbReference type="PANTHER" id="PTHR12277:SF197">
    <property type="entry name" value="CHROMOSOME UNDETERMINED SCAFFOLD_38, WHOLE GENOME SHOTGUN SEQUENCE"/>
    <property type="match status" value="1"/>
</dbReference>
<reference evidence="2" key="1">
    <citation type="submission" date="2022-10" db="EMBL/GenBank/DDBJ databases">
        <authorList>
            <person name="Chen Y."/>
            <person name="Dougan E. K."/>
            <person name="Chan C."/>
            <person name="Rhodes N."/>
            <person name="Thang M."/>
        </authorList>
    </citation>
    <scope>NUCLEOTIDE SEQUENCE</scope>
</reference>
<name>A0A9P1GJJ1_9DINO</name>
<dbReference type="InterPro" id="IPR029058">
    <property type="entry name" value="AB_hydrolase_fold"/>
</dbReference>
<reference evidence="3" key="2">
    <citation type="submission" date="2024-04" db="EMBL/GenBank/DDBJ databases">
        <authorList>
            <person name="Chen Y."/>
            <person name="Shah S."/>
            <person name="Dougan E. K."/>
            <person name="Thang M."/>
            <person name="Chan C."/>
        </authorList>
    </citation>
    <scope>NUCLEOTIDE SEQUENCE [LARGE SCALE GENOMIC DNA]</scope>
</reference>
<dbReference type="Gene3D" id="3.40.50.1820">
    <property type="entry name" value="alpha/beta hydrolase"/>
    <property type="match status" value="1"/>
</dbReference>
<keyword evidence="4" id="KW-0378">Hydrolase</keyword>
<dbReference type="EMBL" id="CAMXCT020006574">
    <property type="protein sequence ID" value="CAL1169631.1"/>
    <property type="molecule type" value="Genomic_DNA"/>
</dbReference>
<dbReference type="OrthoDB" id="10249433at2759"/>
<gene>
    <name evidence="2" type="ORF">C1SCF055_LOCUS41009</name>
</gene>
<dbReference type="SUPFAM" id="SSF53474">
    <property type="entry name" value="alpha/beta-Hydrolases"/>
    <property type="match status" value="1"/>
</dbReference>
<feature type="coiled-coil region" evidence="1">
    <location>
        <begin position="809"/>
        <end position="857"/>
    </location>
</feature>
<comment type="caution">
    <text evidence="2">The sequence shown here is derived from an EMBL/GenBank/DDBJ whole genome shotgun (WGS) entry which is preliminary data.</text>
</comment>
<dbReference type="EMBL" id="CAMXCT010006574">
    <property type="protein sequence ID" value="CAI4016256.1"/>
    <property type="molecule type" value="Genomic_DNA"/>
</dbReference>
<evidence type="ECO:0000256" key="1">
    <source>
        <dbReference type="SAM" id="Coils"/>
    </source>
</evidence>
<dbReference type="Proteomes" id="UP001152797">
    <property type="component" value="Unassembled WGS sequence"/>
</dbReference>
<keyword evidence="5" id="KW-1185">Reference proteome</keyword>
<organism evidence="2">
    <name type="scientific">Cladocopium goreaui</name>
    <dbReference type="NCBI Taxonomy" id="2562237"/>
    <lineage>
        <taxon>Eukaryota</taxon>
        <taxon>Sar</taxon>
        <taxon>Alveolata</taxon>
        <taxon>Dinophyceae</taxon>
        <taxon>Suessiales</taxon>
        <taxon>Symbiodiniaceae</taxon>
        <taxon>Cladocopium</taxon>
    </lineage>
</organism>